<proteinExistence type="predicted"/>
<dbReference type="Proteomes" id="UP001055879">
    <property type="component" value="Linkage Group LG01"/>
</dbReference>
<name>A0ACB9FFW4_ARCLA</name>
<protein>
    <submittedName>
        <fullName evidence="1">Uncharacterized protein</fullName>
    </submittedName>
</protein>
<evidence type="ECO:0000313" key="2">
    <source>
        <dbReference type="Proteomes" id="UP001055879"/>
    </source>
</evidence>
<evidence type="ECO:0000313" key="1">
    <source>
        <dbReference type="EMBL" id="KAI3769741.1"/>
    </source>
</evidence>
<sequence>MSRIWSRSSAYIRNRTFIRADKIDGIKLDVVRSNDYSSGVLIFVRAHEYLIVESDGFKWLYIGIDQNAIRDPPNMWKMKMERSENEEQTVLHLDI</sequence>
<organism evidence="1 2">
    <name type="scientific">Arctium lappa</name>
    <name type="common">Greater burdock</name>
    <name type="synonym">Lappa major</name>
    <dbReference type="NCBI Taxonomy" id="4217"/>
    <lineage>
        <taxon>Eukaryota</taxon>
        <taxon>Viridiplantae</taxon>
        <taxon>Streptophyta</taxon>
        <taxon>Embryophyta</taxon>
        <taxon>Tracheophyta</taxon>
        <taxon>Spermatophyta</taxon>
        <taxon>Magnoliopsida</taxon>
        <taxon>eudicotyledons</taxon>
        <taxon>Gunneridae</taxon>
        <taxon>Pentapetalae</taxon>
        <taxon>asterids</taxon>
        <taxon>campanulids</taxon>
        <taxon>Asterales</taxon>
        <taxon>Asteraceae</taxon>
        <taxon>Carduoideae</taxon>
        <taxon>Cardueae</taxon>
        <taxon>Arctiinae</taxon>
        <taxon>Arctium</taxon>
    </lineage>
</organism>
<accession>A0ACB9FFW4</accession>
<reference evidence="2" key="1">
    <citation type="journal article" date="2022" name="Mol. Ecol. Resour.">
        <title>The genomes of chicory, endive, great burdock and yacon provide insights into Asteraceae palaeo-polyploidization history and plant inulin production.</title>
        <authorList>
            <person name="Fan W."/>
            <person name="Wang S."/>
            <person name="Wang H."/>
            <person name="Wang A."/>
            <person name="Jiang F."/>
            <person name="Liu H."/>
            <person name="Zhao H."/>
            <person name="Xu D."/>
            <person name="Zhang Y."/>
        </authorList>
    </citation>
    <scope>NUCLEOTIDE SEQUENCE [LARGE SCALE GENOMIC DNA]</scope>
    <source>
        <strain evidence="2">cv. Niubang</strain>
    </source>
</reference>
<keyword evidence="2" id="KW-1185">Reference proteome</keyword>
<dbReference type="EMBL" id="CM042047">
    <property type="protein sequence ID" value="KAI3769741.1"/>
    <property type="molecule type" value="Genomic_DNA"/>
</dbReference>
<gene>
    <name evidence="1" type="ORF">L6452_00854</name>
</gene>
<reference evidence="1 2" key="2">
    <citation type="journal article" date="2022" name="Mol. Ecol. Resour.">
        <title>The genomes of chicory, endive, great burdock and yacon provide insights into Asteraceae paleo-polyploidization history and plant inulin production.</title>
        <authorList>
            <person name="Fan W."/>
            <person name="Wang S."/>
            <person name="Wang H."/>
            <person name="Wang A."/>
            <person name="Jiang F."/>
            <person name="Liu H."/>
            <person name="Zhao H."/>
            <person name="Xu D."/>
            <person name="Zhang Y."/>
        </authorList>
    </citation>
    <scope>NUCLEOTIDE SEQUENCE [LARGE SCALE GENOMIC DNA]</scope>
    <source>
        <strain evidence="2">cv. Niubang</strain>
    </source>
</reference>
<comment type="caution">
    <text evidence="1">The sequence shown here is derived from an EMBL/GenBank/DDBJ whole genome shotgun (WGS) entry which is preliminary data.</text>
</comment>